<dbReference type="AlphaFoldDB" id="T1KPR3"/>
<proteinExistence type="predicted"/>
<reference evidence="2" key="1">
    <citation type="submission" date="2011-08" db="EMBL/GenBank/DDBJ databases">
        <authorList>
            <person name="Rombauts S."/>
        </authorList>
    </citation>
    <scope>NUCLEOTIDE SEQUENCE</scope>
    <source>
        <strain evidence="2">London</strain>
    </source>
</reference>
<evidence type="ECO:0000313" key="1">
    <source>
        <dbReference type="EnsemblMetazoa" id="tetur17g01440.1"/>
    </source>
</evidence>
<reference evidence="1" key="2">
    <citation type="submission" date="2015-06" db="UniProtKB">
        <authorList>
            <consortium name="EnsemblMetazoa"/>
        </authorList>
    </citation>
    <scope>IDENTIFICATION</scope>
</reference>
<name>T1KPR3_TETUR</name>
<protein>
    <submittedName>
        <fullName evidence="1">Uncharacterized protein</fullName>
    </submittedName>
</protein>
<dbReference type="HOGENOM" id="CLU_3419658_0_0_1"/>
<dbReference type="EMBL" id="CAEY01000336">
    <property type="status" value="NOT_ANNOTATED_CDS"/>
    <property type="molecule type" value="Genomic_DNA"/>
</dbReference>
<dbReference type="EnsemblMetazoa" id="tetur17g01440.1">
    <property type="protein sequence ID" value="tetur17g01440.1"/>
    <property type="gene ID" value="tetur17g01440"/>
</dbReference>
<accession>T1KPR3</accession>
<evidence type="ECO:0000313" key="2">
    <source>
        <dbReference type="Proteomes" id="UP000015104"/>
    </source>
</evidence>
<organism evidence="1 2">
    <name type="scientific">Tetranychus urticae</name>
    <name type="common">Two-spotted spider mite</name>
    <dbReference type="NCBI Taxonomy" id="32264"/>
    <lineage>
        <taxon>Eukaryota</taxon>
        <taxon>Metazoa</taxon>
        <taxon>Ecdysozoa</taxon>
        <taxon>Arthropoda</taxon>
        <taxon>Chelicerata</taxon>
        <taxon>Arachnida</taxon>
        <taxon>Acari</taxon>
        <taxon>Acariformes</taxon>
        <taxon>Trombidiformes</taxon>
        <taxon>Prostigmata</taxon>
        <taxon>Eleutherengona</taxon>
        <taxon>Raphignathae</taxon>
        <taxon>Tetranychoidea</taxon>
        <taxon>Tetranychidae</taxon>
        <taxon>Tetranychus</taxon>
    </lineage>
</organism>
<dbReference type="Proteomes" id="UP000015104">
    <property type="component" value="Unassembled WGS sequence"/>
</dbReference>
<keyword evidence="2" id="KW-1185">Reference proteome</keyword>
<sequence length="25" mass="2844">MFIILFSNQLMCSLCIAMGLRVTTH</sequence>